<dbReference type="PROSITE" id="PS51503">
    <property type="entry name" value="HIG1"/>
    <property type="match status" value="1"/>
</dbReference>
<dbReference type="EMBL" id="JBGFUD010000586">
    <property type="protein sequence ID" value="MFH4974838.1"/>
    <property type="molecule type" value="Genomic_DNA"/>
</dbReference>
<evidence type="ECO:0000313" key="8">
    <source>
        <dbReference type="Proteomes" id="UP001608902"/>
    </source>
</evidence>
<dbReference type="Pfam" id="PF04588">
    <property type="entry name" value="HIG_1_N"/>
    <property type="match status" value="1"/>
</dbReference>
<feature type="transmembrane region" description="Helical" evidence="5">
    <location>
        <begin position="94"/>
        <end position="111"/>
    </location>
</feature>
<feature type="transmembrane region" description="Helical" evidence="5">
    <location>
        <begin position="132"/>
        <end position="151"/>
    </location>
</feature>
<comment type="caution">
    <text evidence="7">The sequence shown here is derived from an EMBL/GenBank/DDBJ whole genome shotgun (WGS) entry which is preliminary data.</text>
</comment>
<keyword evidence="3 5" id="KW-1133">Transmembrane helix</keyword>
<proteinExistence type="predicted"/>
<evidence type="ECO:0000256" key="5">
    <source>
        <dbReference type="SAM" id="Phobius"/>
    </source>
</evidence>
<keyword evidence="2 5" id="KW-0812">Transmembrane</keyword>
<keyword evidence="4 5" id="KW-0472">Membrane</keyword>
<dbReference type="AlphaFoldDB" id="A0ABD6E4K9"/>
<evidence type="ECO:0000256" key="1">
    <source>
        <dbReference type="ARBA" id="ARBA00004325"/>
    </source>
</evidence>
<name>A0ABD6E4K9_9BILA</name>
<keyword evidence="8" id="KW-1185">Reference proteome</keyword>
<dbReference type="InterPro" id="IPR050355">
    <property type="entry name" value="RCF1"/>
</dbReference>
<dbReference type="PANTHER" id="PTHR12297:SF17">
    <property type="entry name" value="HIG1 DOMAIN-CONTAINING PROTEIN"/>
    <property type="match status" value="1"/>
</dbReference>
<feature type="domain" description="HIG1" evidence="6">
    <location>
        <begin position="65"/>
        <end position="158"/>
    </location>
</feature>
<sequence length="158" mass="16915">MDHKVEAIPMERSSFDFLAVSRVAMGLFRRAFMQVAGLQVTEPESKIRSVGGAKDVGATYGNIPAIPTDIGFGSGKKTSGVKPTGMMQNTLDNPGVILGLGLTTLALLGMMKSSFVGDKIGAQKFMRYRIMAQFFTVSALVAGVAIFGVTYKSPREEQ</sequence>
<accession>A0ABD6E4K9</accession>
<dbReference type="GO" id="GO:0031966">
    <property type="term" value="C:mitochondrial membrane"/>
    <property type="evidence" value="ECO:0007669"/>
    <property type="project" value="UniProtKB-SubCell"/>
</dbReference>
<evidence type="ECO:0000313" key="7">
    <source>
        <dbReference type="EMBL" id="MFH4974838.1"/>
    </source>
</evidence>
<evidence type="ECO:0000256" key="3">
    <source>
        <dbReference type="ARBA" id="ARBA00022989"/>
    </source>
</evidence>
<dbReference type="Gene3D" id="6.10.140.1320">
    <property type="match status" value="1"/>
</dbReference>
<comment type="subcellular location">
    <subcellularLocation>
        <location evidence="1">Mitochondrion membrane</location>
    </subcellularLocation>
</comment>
<dbReference type="InterPro" id="IPR007667">
    <property type="entry name" value="Hypoxia_induced_domain"/>
</dbReference>
<gene>
    <name evidence="7" type="ORF">AB6A40_001547</name>
</gene>
<evidence type="ECO:0000256" key="2">
    <source>
        <dbReference type="ARBA" id="ARBA00022692"/>
    </source>
</evidence>
<protein>
    <recommendedName>
        <fullName evidence="6">HIG1 domain-containing protein</fullName>
    </recommendedName>
</protein>
<dbReference type="PANTHER" id="PTHR12297">
    <property type="entry name" value="HYPOXIA-INDUCBILE GENE 1 HIG1 -RELATED"/>
    <property type="match status" value="1"/>
</dbReference>
<dbReference type="Proteomes" id="UP001608902">
    <property type="component" value="Unassembled WGS sequence"/>
</dbReference>
<evidence type="ECO:0000259" key="6">
    <source>
        <dbReference type="PROSITE" id="PS51503"/>
    </source>
</evidence>
<organism evidence="7 8">
    <name type="scientific">Gnathostoma spinigerum</name>
    <dbReference type="NCBI Taxonomy" id="75299"/>
    <lineage>
        <taxon>Eukaryota</taxon>
        <taxon>Metazoa</taxon>
        <taxon>Ecdysozoa</taxon>
        <taxon>Nematoda</taxon>
        <taxon>Chromadorea</taxon>
        <taxon>Rhabditida</taxon>
        <taxon>Spirurina</taxon>
        <taxon>Gnathostomatomorpha</taxon>
        <taxon>Gnathostomatoidea</taxon>
        <taxon>Gnathostomatidae</taxon>
        <taxon>Gnathostoma</taxon>
    </lineage>
</organism>
<reference evidence="7 8" key="1">
    <citation type="submission" date="2024-08" db="EMBL/GenBank/DDBJ databases">
        <title>Gnathostoma spinigerum genome.</title>
        <authorList>
            <person name="Gonzalez-Bertolin B."/>
            <person name="Monzon S."/>
            <person name="Zaballos A."/>
            <person name="Jimenez P."/>
            <person name="Dekumyoy P."/>
            <person name="Varona S."/>
            <person name="Cuesta I."/>
            <person name="Sumanam S."/>
            <person name="Adisakwattana P."/>
            <person name="Gasser R.B."/>
            <person name="Hernandez-Gonzalez A."/>
            <person name="Young N.D."/>
            <person name="Perteguer M.J."/>
        </authorList>
    </citation>
    <scope>NUCLEOTIDE SEQUENCE [LARGE SCALE GENOMIC DNA]</scope>
    <source>
        <strain evidence="7">AL3</strain>
        <tissue evidence="7">Liver</tissue>
    </source>
</reference>
<evidence type="ECO:0000256" key="4">
    <source>
        <dbReference type="ARBA" id="ARBA00023136"/>
    </source>
</evidence>